<dbReference type="Pfam" id="PF00149">
    <property type="entry name" value="Metallophos"/>
    <property type="match status" value="1"/>
</dbReference>
<protein>
    <recommendedName>
        <fullName evidence="1">Calcineurin-like phosphoesterase domain-containing protein</fullName>
    </recommendedName>
</protein>
<comment type="caution">
    <text evidence="2">The sequence shown here is derived from an EMBL/GenBank/DDBJ whole genome shotgun (WGS) entry which is preliminary data.</text>
</comment>
<gene>
    <name evidence="3" type="ORF">DXB99_18480</name>
    <name evidence="2" type="ORF">DXC13_12940</name>
</gene>
<evidence type="ECO:0000313" key="4">
    <source>
        <dbReference type="Proteomes" id="UP000260717"/>
    </source>
</evidence>
<dbReference type="EMBL" id="QSTP01000036">
    <property type="protein sequence ID" value="RGM65768.1"/>
    <property type="molecule type" value="Genomic_DNA"/>
</dbReference>
<evidence type="ECO:0000313" key="2">
    <source>
        <dbReference type="EMBL" id="RGM45529.1"/>
    </source>
</evidence>
<dbReference type="Gene3D" id="3.60.21.10">
    <property type="match status" value="1"/>
</dbReference>
<dbReference type="SUPFAM" id="SSF56300">
    <property type="entry name" value="Metallo-dependent phosphatases"/>
    <property type="match status" value="1"/>
</dbReference>
<dbReference type="EMBL" id="QSTI01000025">
    <property type="protein sequence ID" value="RGM45529.1"/>
    <property type="molecule type" value="Genomic_DNA"/>
</dbReference>
<dbReference type="PANTHER" id="PTHR31302:SF0">
    <property type="entry name" value="TRANSMEMBRANE PROTEIN WITH METALLOPHOSPHOESTERASE DOMAIN"/>
    <property type="match status" value="1"/>
</dbReference>
<organism evidence="2 4">
    <name type="scientific">Agathobacter rectalis</name>
    <dbReference type="NCBI Taxonomy" id="39491"/>
    <lineage>
        <taxon>Bacteria</taxon>
        <taxon>Bacillati</taxon>
        <taxon>Bacillota</taxon>
        <taxon>Clostridia</taxon>
        <taxon>Lachnospirales</taxon>
        <taxon>Lachnospiraceae</taxon>
        <taxon>Agathobacter</taxon>
    </lineage>
</organism>
<accession>A0A3E4WTL0</accession>
<name>A0A3E4WTL0_9FIRM</name>
<dbReference type="AlphaFoldDB" id="A0A3E4WTL0"/>
<dbReference type="GO" id="GO:0016787">
    <property type="term" value="F:hydrolase activity"/>
    <property type="evidence" value="ECO:0007669"/>
    <property type="project" value="InterPro"/>
</dbReference>
<evidence type="ECO:0000259" key="1">
    <source>
        <dbReference type="Pfam" id="PF00149"/>
    </source>
</evidence>
<sequence length="716" mass="83035">MESQITIDETLNQRRSVEVCRAFETFDEFIKYRNGNLKNCDLSGAIDLDVDFSKYATDDTTKLPIREDANLSCKVLKAYKNGEFVVCQFWSNEDKKIVKQQVHRFRYFFDFVAFLKGDLSGSDLLFCTGMKNLSNIDEINLSDVKMTSEICEKLNVQYRSYDYDEKLIGEFPAVEKNEEETALVLQSSRRIVSYERSMFSADLSNMFLWESNRISYISDLHLMHRIKNAGCKSKEDVIYTMKKIIDSILADSSSLTLIGGDVSSEFSIFELFVKMLRKLAGLRSRNFVFVLGNHEIWNFPGLPMDEIADKYRTVLKENGMFLLHNDLFYRNESDDIGIIPYDELIQSDNKALLEKLRCARLVILGGLGFSGYNEDFNANDGVYRATVDRKTEIQESKKFEQLYDKLTNVLAKKNTVIFTHTPKKDWCADADFHNDFVYVSGHTHRNIFFDDGVKRIYADNQIGYRNESPHLKSFLMDGEYDYFGDYEDGIYEITSQEYQDFSRGKNISMTFNRQVNILYMLKKNGYYCFIHKTKTGSLSLLNGGALKKLDKKDINYYYDNMELMIASIETPLNNFIAYQERIAEQIRKIGGSGWIHGCIIDIDYYNHVYVNPVDMTIRSYWASDIINKLVYPTVPALLKAECPDLYANYLKLIKGEKSNLLAGEQIKNEIALLPQEYLETDIYKASREIKKMQKLNSNVLTTWYDIVPEKNKLPEK</sequence>
<feature type="domain" description="Calcineurin-like phosphoesterase" evidence="1">
    <location>
        <begin position="214"/>
        <end position="445"/>
    </location>
</feature>
<dbReference type="InterPro" id="IPR029052">
    <property type="entry name" value="Metallo-depent_PP-like"/>
</dbReference>
<evidence type="ECO:0000313" key="5">
    <source>
        <dbReference type="Proteomes" id="UP000260758"/>
    </source>
</evidence>
<dbReference type="InterPro" id="IPR051158">
    <property type="entry name" value="Metallophosphoesterase_sf"/>
</dbReference>
<proteinExistence type="predicted"/>
<dbReference type="Proteomes" id="UP000260717">
    <property type="component" value="Unassembled WGS sequence"/>
</dbReference>
<reference evidence="4 5" key="1">
    <citation type="submission" date="2018-08" db="EMBL/GenBank/DDBJ databases">
        <title>A genome reference for cultivated species of the human gut microbiota.</title>
        <authorList>
            <person name="Zou Y."/>
            <person name="Xue W."/>
            <person name="Luo G."/>
        </authorList>
    </citation>
    <scope>NUCLEOTIDE SEQUENCE [LARGE SCALE GENOMIC DNA]</scope>
    <source>
        <strain evidence="3 5">OM07-13</strain>
        <strain evidence="2 4">OM08-12AT</strain>
    </source>
</reference>
<dbReference type="InterPro" id="IPR004843">
    <property type="entry name" value="Calcineurin-like_PHP"/>
</dbReference>
<dbReference type="PANTHER" id="PTHR31302">
    <property type="entry name" value="TRANSMEMBRANE PROTEIN WITH METALLOPHOSPHOESTERASE DOMAIN-RELATED"/>
    <property type="match status" value="1"/>
</dbReference>
<evidence type="ECO:0000313" key="3">
    <source>
        <dbReference type="EMBL" id="RGM65768.1"/>
    </source>
</evidence>
<dbReference type="RefSeq" id="WP_117715434.1">
    <property type="nucleotide sequence ID" value="NZ_QSTI01000025.1"/>
</dbReference>
<dbReference type="Proteomes" id="UP000260758">
    <property type="component" value="Unassembled WGS sequence"/>
</dbReference>